<evidence type="ECO:0000313" key="2">
    <source>
        <dbReference type="EMBL" id="TNV87504.1"/>
    </source>
</evidence>
<reference evidence="2" key="1">
    <citation type="submission" date="2019-06" db="EMBL/GenBank/DDBJ databases">
        <authorList>
            <person name="Zheng W."/>
        </authorList>
    </citation>
    <scope>NUCLEOTIDE SEQUENCE</scope>
    <source>
        <strain evidence="2">QDHG01</strain>
    </source>
</reference>
<comment type="caution">
    <text evidence="2">The sequence shown here is derived from an EMBL/GenBank/DDBJ whole genome shotgun (WGS) entry which is preliminary data.</text>
</comment>
<sequence length="150" mass="17449">MLCFHQTLHSKFLCKLYQHKFIYSTGAVSYMWGMLESLRKLTSLSIISIKLPILTNTINKYLLQFSQMDVLPADKIEEYFLDFDDENDESLGQSFEAAGFDSINALRNLGSSFLYIFMSLMYCSLVFAAKLFISSRQVESYFQKFQVQVY</sequence>
<keyword evidence="1" id="KW-0812">Transmembrane</keyword>
<gene>
    <name evidence="2" type="ORF">FGO68_gene15465</name>
</gene>
<keyword evidence="1" id="KW-0472">Membrane</keyword>
<dbReference type="Proteomes" id="UP000785679">
    <property type="component" value="Unassembled WGS sequence"/>
</dbReference>
<organism evidence="2 3">
    <name type="scientific">Halteria grandinella</name>
    <dbReference type="NCBI Taxonomy" id="5974"/>
    <lineage>
        <taxon>Eukaryota</taxon>
        <taxon>Sar</taxon>
        <taxon>Alveolata</taxon>
        <taxon>Ciliophora</taxon>
        <taxon>Intramacronucleata</taxon>
        <taxon>Spirotrichea</taxon>
        <taxon>Stichotrichia</taxon>
        <taxon>Sporadotrichida</taxon>
        <taxon>Halteriidae</taxon>
        <taxon>Halteria</taxon>
    </lineage>
</organism>
<keyword evidence="1" id="KW-1133">Transmembrane helix</keyword>
<feature type="transmembrane region" description="Helical" evidence="1">
    <location>
        <begin position="113"/>
        <end position="133"/>
    </location>
</feature>
<name>A0A8J8P7R5_HALGN</name>
<keyword evidence="3" id="KW-1185">Reference proteome</keyword>
<evidence type="ECO:0000313" key="3">
    <source>
        <dbReference type="Proteomes" id="UP000785679"/>
    </source>
</evidence>
<protein>
    <submittedName>
        <fullName evidence="2">Uncharacterized protein</fullName>
    </submittedName>
</protein>
<proteinExistence type="predicted"/>
<dbReference type="AlphaFoldDB" id="A0A8J8P7R5"/>
<evidence type="ECO:0000256" key="1">
    <source>
        <dbReference type="SAM" id="Phobius"/>
    </source>
</evidence>
<accession>A0A8J8P7R5</accession>
<dbReference type="EMBL" id="RRYP01000394">
    <property type="protein sequence ID" value="TNV87504.1"/>
    <property type="molecule type" value="Genomic_DNA"/>
</dbReference>